<dbReference type="PANTHER" id="PTHR45048:SF1">
    <property type="entry name" value="WD REPEAT-CONTAINING PROTEIN 88"/>
    <property type="match status" value="1"/>
</dbReference>
<dbReference type="Pfam" id="PF00400">
    <property type="entry name" value="WD40"/>
    <property type="match status" value="1"/>
</dbReference>
<reference evidence="4 5" key="1">
    <citation type="submission" date="2022-05" db="EMBL/GenBank/DDBJ databases">
        <authorList>
            <consortium name="Genoscope - CEA"/>
            <person name="William W."/>
        </authorList>
    </citation>
    <scope>NUCLEOTIDE SEQUENCE [LARGE SCALE GENOMIC DNA]</scope>
</reference>
<dbReference type="PROSITE" id="PS50294">
    <property type="entry name" value="WD_REPEATS_REGION"/>
    <property type="match status" value="1"/>
</dbReference>
<evidence type="ECO:0008006" key="6">
    <source>
        <dbReference type="Google" id="ProtNLM"/>
    </source>
</evidence>
<dbReference type="PROSITE" id="PS00678">
    <property type="entry name" value="WD_REPEATS_1"/>
    <property type="match status" value="2"/>
</dbReference>
<protein>
    <recommendedName>
        <fullName evidence="6">WD repeat-containing protein 88</fullName>
    </recommendedName>
</protein>
<dbReference type="SMART" id="SM00320">
    <property type="entry name" value="WD40"/>
    <property type="match status" value="1"/>
</dbReference>
<dbReference type="InterPro" id="IPR015943">
    <property type="entry name" value="WD40/YVTN_repeat-like_dom_sf"/>
</dbReference>
<dbReference type="PROSITE" id="PS50082">
    <property type="entry name" value="WD_REPEATS_2"/>
    <property type="match status" value="2"/>
</dbReference>
<gene>
    <name evidence="4" type="ORF">PEVE_00038789</name>
</gene>
<comment type="caution">
    <text evidence="4">The sequence shown here is derived from an EMBL/GenBank/DDBJ whole genome shotgun (WGS) entry which is preliminary data.</text>
</comment>
<keyword evidence="1 3" id="KW-0853">WD repeat</keyword>
<dbReference type="InterPro" id="IPR019775">
    <property type="entry name" value="WD40_repeat_CS"/>
</dbReference>
<sequence length="120" mass="13837">MLVSSSYDETLVIWDVENCCQKFALKGHTGWVNDCSFSSDQKWIISCSKDKTVRMWNIESSDDIPVVLEHRKNIGLRIVQCQNCSKPFSIAQLEDEANFKYCVFCRLEHPSEYSSSPVDF</sequence>
<dbReference type="PANTHER" id="PTHR45048">
    <property type="match status" value="1"/>
</dbReference>
<organism evidence="4 5">
    <name type="scientific">Porites evermanni</name>
    <dbReference type="NCBI Taxonomy" id="104178"/>
    <lineage>
        <taxon>Eukaryota</taxon>
        <taxon>Metazoa</taxon>
        <taxon>Cnidaria</taxon>
        <taxon>Anthozoa</taxon>
        <taxon>Hexacorallia</taxon>
        <taxon>Scleractinia</taxon>
        <taxon>Fungiina</taxon>
        <taxon>Poritidae</taxon>
        <taxon>Porites</taxon>
    </lineage>
</organism>
<dbReference type="InterPro" id="IPR001680">
    <property type="entry name" value="WD40_rpt"/>
</dbReference>
<evidence type="ECO:0000256" key="1">
    <source>
        <dbReference type="ARBA" id="ARBA00022574"/>
    </source>
</evidence>
<dbReference type="SUPFAM" id="SSF50978">
    <property type="entry name" value="WD40 repeat-like"/>
    <property type="match status" value="1"/>
</dbReference>
<feature type="repeat" description="WD" evidence="3">
    <location>
        <begin position="1"/>
        <end position="18"/>
    </location>
</feature>
<dbReference type="EMBL" id="CALNXI010006694">
    <property type="protein sequence ID" value="CAH3199158.1"/>
    <property type="molecule type" value="Genomic_DNA"/>
</dbReference>
<name>A0ABN8T475_9CNID</name>
<dbReference type="Gene3D" id="2.130.10.10">
    <property type="entry name" value="YVTN repeat-like/Quinoprotein amine dehydrogenase"/>
    <property type="match status" value="1"/>
</dbReference>
<evidence type="ECO:0000256" key="3">
    <source>
        <dbReference type="PROSITE-ProRule" id="PRU00221"/>
    </source>
</evidence>
<proteinExistence type="predicted"/>
<evidence type="ECO:0000256" key="2">
    <source>
        <dbReference type="ARBA" id="ARBA00022737"/>
    </source>
</evidence>
<keyword evidence="2" id="KW-0677">Repeat</keyword>
<feature type="repeat" description="WD" evidence="3">
    <location>
        <begin position="25"/>
        <end position="66"/>
    </location>
</feature>
<accession>A0ABN8T475</accession>
<evidence type="ECO:0000313" key="4">
    <source>
        <dbReference type="EMBL" id="CAH3199158.1"/>
    </source>
</evidence>
<dbReference type="InterPro" id="IPR036322">
    <property type="entry name" value="WD40_repeat_dom_sf"/>
</dbReference>
<evidence type="ECO:0000313" key="5">
    <source>
        <dbReference type="Proteomes" id="UP001159427"/>
    </source>
</evidence>
<dbReference type="Proteomes" id="UP001159427">
    <property type="component" value="Unassembled WGS sequence"/>
</dbReference>
<keyword evidence="5" id="KW-1185">Reference proteome</keyword>